<dbReference type="STRING" id="796604.A0A2X0MRX7"/>
<evidence type="ECO:0000256" key="1">
    <source>
        <dbReference type="ARBA" id="ARBA00004141"/>
    </source>
</evidence>
<evidence type="ECO:0000313" key="8">
    <source>
        <dbReference type="Proteomes" id="UP000249464"/>
    </source>
</evidence>
<proteinExistence type="inferred from homology"/>
<dbReference type="Pfam" id="PF04117">
    <property type="entry name" value="Mpv17_PMP22"/>
    <property type="match status" value="1"/>
</dbReference>
<name>A0A2X0MRX7_9BASI</name>
<organism evidence="7 8">
    <name type="scientific">Microbotryum silenes-dioicae</name>
    <dbReference type="NCBI Taxonomy" id="796604"/>
    <lineage>
        <taxon>Eukaryota</taxon>
        <taxon>Fungi</taxon>
        <taxon>Dikarya</taxon>
        <taxon>Basidiomycota</taxon>
        <taxon>Pucciniomycotina</taxon>
        <taxon>Microbotryomycetes</taxon>
        <taxon>Microbotryales</taxon>
        <taxon>Microbotryaceae</taxon>
        <taxon>Microbotryum</taxon>
    </lineage>
</organism>
<keyword evidence="3 6" id="KW-0812">Transmembrane</keyword>
<evidence type="ECO:0000256" key="6">
    <source>
        <dbReference type="RuleBase" id="RU363053"/>
    </source>
</evidence>
<evidence type="ECO:0000256" key="2">
    <source>
        <dbReference type="ARBA" id="ARBA00006824"/>
    </source>
</evidence>
<dbReference type="AlphaFoldDB" id="A0A2X0MRX7"/>
<dbReference type="PANTHER" id="PTHR11266:SF17">
    <property type="entry name" value="PROTEIN MPV17"/>
    <property type="match status" value="1"/>
</dbReference>
<keyword evidence="5 6" id="KW-0472">Membrane</keyword>
<feature type="transmembrane region" description="Helical" evidence="6">
    <location>
        <begin position="51"/>
        <end position="70"/>
    </location>
</feature>
<sequence length="201" mass="22133">MASLLRSYNAALVARPYLAGSATAATLFGAGDVLAQQAVDKKGMNHDVVRTARLALYGGVIFAPVVTRWYQMLEGIKLKSKPARTSQIVHLRFVATRVGLDQFVLTPVLVSVFYTSMALSEGHGIQGAKERVRFAWWPTLQKNWGLFIPVQVANFAIVPAHLRLVLVNVVSLFWNAYLSYANSKSLTTVGKIEEKTKALLE</sequence>
<dbReference type="EMBL" id="FQNC01000043">
    <property type="protein sequence ID" value="SGY49977.1"/>
    <property type="molecule type" value="Genomic_DNA"/>
</dbReference>
<dbReference type="InterPro" id="IPR007248">
    <property type="entry name" value="Mpv17_PMP22"/>
</dbReference>
<feature type="transmembrane region" description="Helical" evidence="6">
    <location>
        <begin position="152"/>
        <end position="174"/>
    </location>
</feature>
<comment type="subcellular location">
    <subcellularLocation>
        <location evidence="1">Membrane</location>
        <topology evidence="1">Multi-pass membrane protein</topology>
    </subcellularLocation>
</comment>
<feature type="transmembrane region" description="Helical" evidence="6">
    <location>
        <begin position="91"/>
        <end position="114"/>
    </location>
</feature>
<comment type="similarity">
    <text evidence="2 6">Belongs to the peroxisomal membrane protein PXMP2/4 family.</text>
</comment>
<protein>
    <submittedName>
        <fullName evidence="7">BQ5605_C001g00842 protein</fullName>
    </submittedName>
</protein>
<dbReference type="Proteomes" id="UP000249464">
    <property type="component" value="Unassembled WGS sequence"/>
</dbReference>
<dbReference type="GO" id="GO:0016020">
    <property type="term" value="C:membrane"/>
    <property type="evidence" value="ECO:0007669"/>
    <property type="project" value="UniProtKB-SubCell"/>
</dbReference>
<evidence type="ECO:0000256" key="3">
    <source>
        <dbReference type="ARBA" id="ARBA00022692"/>
    </source>
</evidence>
<dbReference type="PANTHER" id="PTHR11266">
    <property type="entry name" value="PEROXISOMAL MEMBRANE PROTEIN 2, PXMP2 MPV17"/>
    <property type="match status" value="1"/>
</dbReference>
<dbReference type="GO" id="GO:0005739">
    <property type="term" value="C:mitochondrion"/>
    <property type="evidence" value="ECO:0007669"/>
    <property type="project" value="TreeGrafter"/>
</dbReference>
<evidence type="ECO:0000313" key="7">
    <source>
        <dbReference type="EMBL" id="SGY49977.1"/>
    </source>
</evidence>
<accession>A0A2X0MRX7</accession>
<evidence type="ECO:0000256" key="4">
    <source>
        <dbReference type="ARBA" id="ARBA00022989"/>
    </source>
</evidence>
<reference evidence="7 8" key="1">
    <citation type="submission" date="2016-11" db="EMBL/GenBank/DDBJ databases">
        <authorList>
            <person name="Jaros S."/>
            <person name="Januszkiewicz K."/>
            <person name="Wedrychowicz H."/>
        </authorList>
    </citation>
    <scope>NUCLEOTIDE SEQUENCE [LARGE SCALE GENOMIC DNA]</scope>
</reference>
<gene>
    <name evidence="7" type="primary">BQ5605_C001g00842</name>
    <name evidence="7" type="ORF">BQ5605_C001G00842</name>
</gene>
<keyword evidence="8" id="KW-1185">Reference proteome</keyword>
<evidence type="ECO:0000256" key="5">
    <source>
        <dbReference type="ARBA" id="ARBA00023136"/>
    </source>
</evidence>
<keyword evidence="4 6" id="KW-1133">Transmembrane helix</keyword>